<dbReference type="InterPro" id="IPR044855">
    <property type="entry name" value="CoA-Trfase_III_dom3_sf"/>
</dbReference>
<dbReference type="InterPro" id="IPR023606">
    <property type="entry name" value="CoA-Trfase_III_dom_1_sf"/>
</dbReference>
<dbReference type="PANTHER" id="PTHR48207">
    <property type="entry name" value="SUCCINATE--HYDROXYMETHYLGLUTARATE COA-TRANSFERASE"/>
    <property type="match status" value="1"/>
</dbReference>
<organism evidence="3 4">
    <name type="scientific">Tranquillimonas alkanivorans</name>
    <dbReference type="NCBI Taxonomy" id="441119"/>
    <lineage>
        <taxon>Bacteria</taxon>
        <taxon>Pseudomonadati</taxon>
        <taxon>Pseudomonadota</taxon>
        <taxon>Alphaproteobacteria</taxon>
        <taxon>Rhodobacterales</taxon>
        <taxon>Roseobacteraceae</taxon>
        <taxon>Tranquillimonas</taxon>
    </lineage>
</organism>
<dbReference type="InterPro" id="IPR003673">
    <property type="entry name" value="CoA-Trfase_fam_III"/>
</dbReference>
<dbReference type="Proteomes" id="UP000199356">
    <property type="component" value="Unassembled WGS sequence"/>
</dbReference>
<protein>
    <submittedName>
        <fullName evidence="3">Crotonobetainyl-CoA:carnitine CoA-transferase CaiB</fullName>
    </submittedName>
</protein>
<dbReference type="GO" id="GO:0008410">
    <property type="term" value="F:CoA-transferase activity"/>
    <property type="evidence" value="ECO:0007669"/>
    <property type="project" value="TreeGrafter"/>
</dbReference>
<accession>A0A1I5TKR0</accession>
<dbReference type="SUPFAM" id="SSF89796">
    <property type="entry name" value="CoA-transferase family III (CaiB/BaiF)"/>
    <property type="match status" value="1"/>
</dbReference>
<dbReference type="EMBL" id="FOXA01000014">
    <property type="protein sequence ID" value="SFP83659.1"/>
    <property type="molecule type" value="Genomic_DNA"/>
</dbReference>
<dbReference type="STRING" id="441119.SAMN04488047_1147"/>
<dbReference type="InterPro" id="IPR050483">
    <property type="entry name" value="CoA-transferase_III_domain"/>
</dbReference>
<dbReference type="PANTHER" id="PTHR48207:SF3">
    <property type="entry name" value="SUCCINATE--HYDROXYMETHYLGLUTARATE COA-TRANSFERASE"/>
    <property type="match status" value="1"/>
</dbReference>
<proteinExistence type="predicted"/>
<keyword evidence="4" id="KW-1185">Reference proteome</keyword>
<dbReference type="Gene3D" id="3.40.50.10540">
    <property type="entry name" value="Crotonobetainyl-coa:carnitine coa-transferase, domain 1"/>
    <property type="match status" value="1"/>
</dbReference>
<evidence type="ECO:0000313" key="3">
    <source>
        <dbReference type="EMBL" id="SFP83659.1"/>
    </source>
</evidence>
<evidence type="ECO:0000313" key="4">
    <source>
        <dbReference type="Proteomes" id="UP000199356"/>
    </source>
</evidence>
<evidence type="ECO:0000256" key="2">
    <source>
        <dbReference type="SAM" id="MobiDB-lite"/>
    </source>
</evidence>
<gene>
    <name evidence="3" type="ORF">SAMN04488047_1147</name>
</gene>
<dbReference type="Gene3D" id="3.30.1540.10">
    <property type="entry name" value="formyl-coa transferase, domain 3"/>
    <property type="match status" value="1"/>
</dbReference>
<name>A0A1I5TKR0_9RHOB</name>
<dbReference type="Pfam" id="PF02515">
    <property type="entry name" value="CoA_transf_3"/>
    <property type="match status" value="1"/>
</dbReference>
<keyword evidence="1 3" id="KW-0808">Transferase</keyword>
<sequence>MTAQHWHRKSFDESATGPMSGVRVLDLSRLVAGNMCSLQLADFGADVVKVEPQPLGDPLRAWKLKGESTFWKTYGRNKRSIALDFRADGGLAVLERLMSQADIMIESFRPGTLEKMGLGPAVLAERFPELILLRVSGFGQTGPYAPRPGFGTLVEGMSGFAHRNGEEGGDPLLPPLALADMIAGLYGSNALLMALRSREQTGLGQVVDLSLLEAMVSVLGPEPLDYRMTGLPKPRVGNGSNTSSPRNVYRSSDGHFIAVSASVQNAATRLFNTIGRPDMNSDPRFATNEARIKRREEVDRIVGEWIGARSRDELMEVFEREGITAAPLYSVEDIVEDRHFVDREVFVEVPDTDLGSIPTHAPLPRLSATPGRLRRPAPSVGQHGRDILAEAGFALEEIDAMICSGLIAVPEEAEA</sequence>
<dbReference type="AlphaFoldDB" id="A0A1I5TKR0"/>
<reference evidence="3 4" key="1">
    <citation type="submission" date="2016-10" db="EMBL/GenBank/DDBJ databases">
        <authorList>
            <person name="de Groot N.N."/>
        </authorList>
    </citation>
    <scope>NUCLEOTIDE SEQUENCE [LARGE SCALE GENOMIC DNA]</scope>
    <source>
        <strain evidence="3 4">DSM 19547</strain>
    </source>
</reference>
<evidence type="ECO:0000256" key="1">
    <source>
        <dbReference type="ARBA" id="ARBA00022679"/>
    </source>
</evidence>
<dbReference type="OrthoDB" id="7208981at2"/>
<dbReference type="RefSeq" id="WP_093423965.1">
    <property type="nucleotide sequence ID" value="NZ_FOXA01000014.1"/>
</dbReference>
<feature type="region of interest" description="Disordered" evidence="2">
    <location>
        <begin position="358"/>
        <end position="381"/>
    </location>
</feature>